<reference evidence="10 11" key="1">
    <citation type="journal article" date="2015" name="PLoS ONE">
        <title>Rice-Infecting Pseudomonas Genomes Are Highly Accessorized and Harbor Multiple Putative Virulence Mechanisms to Cause Sheath Brown Rot.</title>
        <authorList>
            <person name="Quibod I.L."/>
            <person name="Grande G."/>
            <person name="Oreiro E.G."/>
            <person name="Borja F.N."/>
            <person name="Dossa G.S."/>
            <person name="Mauleon R."/>
            <person name="Cruz C.V."/>
            <person name="Oliva R."/>
        </authorList>
    </citation>
    <scope>NUCLEOTIDE SEQUENCE [LARGE SCALE GENOMIC DNA]</scope>
    <source>
        <strain evidence="10 11">IRRI 6609</strain>
    </source>
</reference>
<evidence type="ECO:0000256" key="1">
    <source>
        <dbReference type="ARBA" id="ARBA00004459"/>
    </source>
</evidence>
<accession>A0A0M9GI20</accession>
<evidence type="ECO:0000313" key="10">
    <source>
        <dbReference type="EMBL" id="KPA91769.1"/>
    </source>
</evidence>
<dbReference type="NCBIfam" id="TIGR01845">
    <property type="entry name" value="outer_NodT"/>
    <property type="match status" value="1"/>
</dbReference>
<evidence type="ECO:0000256" key="2">
    <source>
        <dbReference type="ARBA" id="ARBA00007613"/>
    </source>
</evidence>
<evidence type="ECO:0000313" key="11">
    <source>
        <dbReference type="Proteomes" id="UP000037931"/>
    </source>
</evidence>
<evidence type="ECO:0000256" key="9">
    <source>
        <dbReference type="RuleBase" id="RU362097"/>
    </source>
</evidence>
<dbReference type="PANTHER" id="PTHR30203:SF32">
    <property type="entry name" value="CATION EFFLUX SYSTEM PROTEIN CUSC"/>
    <property type="match status" value="1"/>
</dbReference>
<keyword evidence="4 9" id="KW-0812">Transmembrane</keyword>
<dbReference type="STRING" id="50340.PF66_01348"/>
<evidence type="ECO:0000256" key="5">
    <source>
        <dbReference type="ARBA" id="ARBA00023136"/>
    </source>
</evidence>
<sequence length="497" mass="53752" precursor="true">MLTNTPLSKSTRRLAQRLCELLLALAVAGCSLAPDYERPVPAVPRQQGQSLVANPVEGAPASLSADEETLLAELAPDGQLRRQVVLALGSNRDFQLAGLRVLEARALYGVSDADRSPTLNAGLQRDRQHFDNAAADERYGQDLSVASLGVSDFELDFFGRVKNLSAAARHDYLATTLGQQAARRALLIEIVRAYLLEQQAGARQVAAQRICEARQALLRMAQEQQREGALSVDDLALTRGEALSAQRQLQAAIANHSRATQALALLGGYGPTWTAAPPVSDEALAMALSTPGWLVDMPSQRLLERFDVRQSEESLKAANANVGAARAAFFPTIRLSTGIGVASESLGHLLDAGRGAWLFSPQVTLPLFDGGRSRANLDLAEVRRQIAVVQYQKTVQAAFREVADVLTRRQQVLERLHSETDLRNLAQEQADRLSLVVAAGGAERGQLLTSRIRLAQADLAWRQSRYDVLLNRLDIYRVLSGTDAAAPPSHPDTGASS</sequence>
<dbReference type="Proteomes" id="UP000037931">
    <property type="component" value="Unassembled WGS sequence"/>
</dbReference>
<comment type="caution">
    <text evidence="10">The sequence shown here is derived from an EMBL/GenBank/DDBJ whole genome shotgun (WGS) entry which is preliminary data.</text>
</comment>
<dbReference type="Gene3D" id="1.20.1600.10">
    <property type="entry name" value="Outer membrane efflux proteins (OEP)"/>
    <property type="match status" value="1"/>
</dbReference>
<proteinExistence type="inferred from homology"/>
<keyword evidence="7" id="KW-0998">Cell outer membrane</keyword>
<dbReference type="GO" id="GO:0015562">
    <property type="term" value="F:efflux transmembrane transporter activity"/>
    <property type="evidence" value="ECO:0007669"/>
    <property type="project" value="InterPro"/>
</dbReference>
<evidence type="ECO:0000256" key="3">
    <source>
        <dbReference type="ARBA" id="ARBA00022452"/>
    </source>
</evidence>
<dbReference type="GO" id="GO:0009279">
    <property type="term" value="C:cell outer membrane"/>
    <property type="evidence" value="ECO:0007669"/>
    <property type="project" value="UniProtKB-SubCell"/>
</dbReference>
<evidence type="ECO:0000256" key="6">
    <source>
        <dbReference type="ARBA" id="ARBA00023139"/>
    </source>
</evidence>
<evidence type="ECO:0000256" key="7">
    <source>
        <dbReference type="ARBA" id="ARBA00023237"/>
    </source>
</evidence>
<dbReference type="InterPro" id="IPR010131">
    <property type="entry name" value="MdtP/NodT-like"/>
</dbReference>
<feature type="signal peptide" evidence="9">
    <location>
        <begin position="1"/>
        <end position="33"/>
    </location>
</feature>
<dbReference type="Pfam" id="PF02321">
    <property type="entry name" value="OEP"/>
    <property type="match status" value="2"/>
</dbReference>
<organism evidence="10 11">
    <name type="scientific">Pseudomonas asplenii</name>
    <dbReference type="NCBI Taxonomy" id="53407"/>
    <lineage>
        <taxon>Bacteria</taxon>
        <taxon>Pseudomonadati</taxon>
        <taxon>Pseudomonadota</taxon>
        <taxon>Gammaproteobacteria</taxon>
        <taxon>Pseudomonadales</taxon>
        <taxon>Pseudomonadaceae</taxon>
        <taxon>Pseudomonas</taxon>
    </lineage>
</organism>
<evidence type="ECO:0000256" key="8">
    <source>
        <dbReference type="ARBA" id="ARBA00023288"/>
    </source>
</evidence>
<dbReference type="RefSeq" id="WP_054062211.1">
    <property type="nucleotide sequence ID" value="NZ_JSYZ01000004.1"/>
</dbReference>
<feature type="chain" id="PRO_5005732538" evidence="9">
    <location>
        <begin position="34"/>
        <end position="497"/>
    </location>
</feature>
<comment type="subcellular location">
    <subcellularLocation>
        <location evidence="1 9">Cell outer membrane</location>
        <topology evidence="1 9">Lipid-anchor</topology>
    </subcellularLocation>
</comment>
<dbReference type="AlphaFoldDB" id="A0A0M9GI20"/>
<keyword evidence="11" id="KW-1185">Reference proteome</keyword>
<dbReference type="SUPFAM" id="SSF56954">
    <property type="entry name" value="Outer membrane efflux proteins (OEP)"/>
    <property type="match status" value="1"/>
</dbReference>
<gene>
    <name evidence="10" type="ORF">PF66_01348</name>
</gene>
<keyword evidence="6 9" id="KW-0564">Palmitate</keyword>
<keyword evidence="9" id="KW-0732">Signal</keyword>
<keyword evidence="8 9" id="KW-0449">Lipoprotein</keyword>
<dbReference type="OrthoDB" id="9770517at2"/>
<dbReference type="PANTHER" id="PTHR30203">
    <property type="entry name" value="OUTER MEMBRANE CATION EFFLUX PROTEIN"/>
    <property type="match status" value="1"/>
</dbReference>
<dbReference type="EMBL" id="JSYZ01000004">
    <property type="protein sequence ID" value="KPA91769.1"/>
    <property type="molecule type" value="Genomic_DNA"/>
</dbReference>
<keyword evidence="5 9" id="KW-0472">Membrane</keyword>
<dbReference type="InterPro" id="IPR003423">
    <property type="entry name" value="OMP_efflux"/>
</dbReference>
<dbReference type="PATRIC" id="fig|50340.43.peg.4501"/>
<protein>
    <submittedName>
        <fullName evidence="10">Efflux transporter, outer membrane factor lipoprotein, NodT family</fullName>
    </submittedName>
</protein>
<evidence type="ECO:0000256" key="4">
    <source>
        <dbReference type="ARBA" id="ARBA00022692"/>
    </source>
</evidence>
<comment type="similarity">
    <text evidence="2 9">Belongs to the outer membrane factor (OMF) (TC 1.B.17) family.</text>
</comment>
<keyword evidence="3 9" id="KW-1134">Transmembrane beta strand</keyword>
<name>A0A0M9GI20_9PSED</name>
<dbReference type="Gene3D" id="2.20.200.10">
    <property type="entry name" value="Outer membrane efflux proteins (OEP)"/>
    <property type="match status" value="1"/>
</dbReference>